<comment type="cofactor">
    <cofactor evidence="10">
        <name>NAD(+)</name>
        <dbReference type="ChEBI" id="CHEBI:57540"/>
    </cofactor>
    <text evidence="10">Binds 1 NAD(+) per subunit.</text>
</comment>
<dbReference type="Pfam" id="PF11975">
    <property type="entry name" value="Glyco_hydro_4C"/>
    <property type="match status" value="1"/>
</dbReference>
<evidence type="ECO:0000256" key="9">
    <source>
        <dbReference type="PIRSR" id="PIRSR601088-4"/>
    </source>
</evidence>
<dbReference type="PANTHER" id="PTHR32092:SF5">
    <property type="entry name" value="6-PHOSPHO-BETA-GLUCOSIDASE"/>
    <property type="match status" value="1"/>
</dbReference>
<evidence type="ECO:0000256" key="8">
    <source>
        <dbReference type="PIRSR" id="PIRSR601088-3"/>
    </source>
</evidence>
<dbReference type="Pfam" id="PF02056">
    <property type="entry name" value="Glyco_hydro_4"/>
    <property type="match status" value="1"/>
</dbReference>
<sequence>MKLAVVGGGSTYTPELVDGFARLQGTLPVTELVLADPAGGRLELVGGLARRMLARAGHPAAVTTTGDLDAAVADADAVLLQLRVGGQAARERDETWPLECGCVGQETTGAGGLAKALRTVPVVLDIAERVRRANPGAWIVDFTNPVGIVTRALLNEGHRAVGLCNVAIGLQRKFAALLEVEPGRVHLDHVGLNHLTWEFGVRLGGPDGRDVLPGLLARHGAAIAADLRLPEPLLHRLGAVPSYYLRYFYAHDEVVAEMRERPPRAAEVAAMERELLEMYADPALDTKPELLAGRGGAYYSEAAVALAAALLGDGRGGADGGGRGGTGGGVQVVNVRNDGTLPFLPDDAVVEVPAAVSPAGAEPLPVPQLNPLHTGLISAVTAYEHLALDAALRGGRDRVFAALLAHPLIGQYSLAEKLTDRLLAHNREYLAWA</sequence>
<keyword evidence="6 10" id="KW-0326">Glycosidase</keyword>
<dbReference type="InterPro" id="IPR015955">
    <property type="entry name" value="Lactate_DH/Glyco_Ohase_4_C"/>
</dbReference>
<keyword evidence="4 10" id="KW-0520">NAD</keyword>
<dbReference type="SUPFAM" id="SSF56327">
    <property type="entry name" value="LDH C-terminal domain-like"/>
    <property type="match status" value="1"/>
</dbReference>
<dbReference type="GO" id="GO:0016616">
    <property type="term" value="F:oxidoreductase activity, acting on the CH-OH group of donors, NAD or NADP as acceptor"/>
    <property type="evidence" value="ECO:0007669"/>
    <property type="project" value="InterPro"/>
</dbReference>
<name>A0A1I3Z3G2_9ACTN</name>
<evidence type="ECO:0000256" key="5">
    <source>
        <dbReference type="ARBA" id="ARBA00023211"/>
    </source>
</evidence>
<dbReference type="Proteomes" id="UP000198928">
    <property type="component" value="Unassembled WGS sequence"/>
</dbReference>
<evidence type="ECO:0000256" key="10">
    <source>
        <dbReference type="RuleBase" id="RU361152"/>
    </source>
</evidence>
<dbReference type="Gene3D" id="3.90.110.10">
    <property type="entry name" value="Lactate dehydrogenase/glycoside hydrolase, family 4, C-terminal"/>
    <property type="match status" value="1"/>
</dbReference>
<evidence type="ECO:0000256" key="7">
    <source>
        <dbReference type="PIRSR" id="PIRSR601088-2"/>
    </source>
</evidence>
<feature type="domain" description="Glycosyl hydrolase family 4 C-terminal" evidence="11">
    <location>
        <begin position="190"/>
        <end position="409"/>
    </location>
</feature>
<dbReference type="PANTHER" id="PTHR32092">
    <property type="entry name" value="6-PHOSPHO-BETA-GLUCOSIDASE-RELATED"/>
    <property type="match status" value="1"/>
</dbReference>
<evidence type="ECO:0000259" key="11">
    <source>
        <dbReference type="Pfam" id="PF11975"/>
    </source>
</evidence>
<feature type="binding site" evidence="7">
    <location>
        <position position="264"/>
    </location>
    <ligand>
        <name>substrate</name>
    </ligand>
</feature>
<protein>
    <submittedName>
        <fullName evidence="12">6-phospho-beta-glucosidase</fullName>
    </submittedName>
</protein>
<evidence type="ECO:0000256" key="4">
    <source>
        <dbReference type="ARBA" id="ARBA00023027"/>
    </source>
</evidence>
<feature type="binding site" evidence="7">
    <location>
        <position position="90"/>
    </location>
    <ligand>
        <name>substrate</name>
    </ligand>
</feature>
<comment type="similarity">
    <text evidence="1 10">Belongs to the glycosyl hydrolase 4 family.</text>
</comment>
<keyword evidence="8" id="KW-0533">Nickel</keyword>
<dbReference type="Gene3D" id="3.40.50.720">
    <property type="entry name" value="NAD(P)-binding Rossmann-like Domain"/>
    <property type="match status" value="1"/>
</dbReference>
<feature type="site" description="Increases basicity of active site Tyr" evidence="9">
    <location>
        <position position="106"/>
    </location>
</feature>
<keyword evidence="5 8" id="KW-0464">Manganese</keyword>
<keyword evidence="8" id="KW-0170">Cobalt</keyword>
<keyword evidence="8" id="KW-0408">Iron</keyword>
<evidence type="ECO:0000256" key="3">
    <source>
        <dbReference type="ARBA" id="ARBA00022801"/>
    </source>
</evidence>
<reference evidence="13" key="1">
    <citation type="submission" date="2016-10" db="EMBL/GenBank/DDBJ databases">
        <authorList>
            <person name="Varghese N."/>
            <person name="Submissions S."/>
        </authorList>
    </citation>
    <scope>NUCLEOTIDE SEQUENCE [LARGE SCALE GENOMIC DNA]</scope>
    <source>
        <strain evidence="13">PL19</strain>
    </source>
</reference>
<evidence type="ECO:0000313" key="13">
    <source>
        <dbReference type="Proteomes" id="UP000198928"/>
    </source>
</evidence>
<dbReference type="RefSeq" id="WP_093849164.1">
    <property type="nucleotide sequence ID" value="NZ_FOSG01000005.1"/>
</dbReference>
<gene>
    <name evidence="12" type="ORF">SAMN05192584_105288</name>
</gene>
<feature type="binding site" evidence="7">
    <location>
        <position position="144"/>
    </location>
    <ligand>
        <name>substrate</name>
    </ligand>
</feature>
<evidence type="ECO:0000256" key="6">
    <source>
        <dbReference type="ARBA" id="ARBA00023295"/>
    </source>
</evidence>
<dbReference type="PRINTS" id="PR00732">
    <property type="entry name" value="GLHYDRLASE4"/>
</dbReference>
<feature type="binding site" evidence="8">
    <location>
        <position position="164"/>
    </location>
    <ligand>
        <name>Mn(2+)</name>
        <dbReference type="ChEBI" id="CHEBI:29035"/>
    </ligand>
</feature>
<feature type="binding site" evidence="8">
    <location>
        <position position="194"/>
    </location>
    <ligand>
        <name>Mn(2+)</name>
        <dbReference type="ChEBI" id="CHEBI:29035"/>
    </ligand>
</feature>
<dbReference type="InterPro" id="IPR022616">
    <property type="entry name" value="Glyco_hydro_4_C"/>
</dbReference>
<keyword evidence="3 10" id="KW-0378">Hydrolase</keyword>
<organism evidence="12 13">
    <name type="scientific">Streptomyces pini</name>
    <dbReference type="NCBI Taxonomy" id="1520580"/>
    <lineage>
        <taxon>Bacteria</taxon>
        <taxon>Bacillati</taxon>
        <taxon>Actinomycetota</taxon>
        <taxon>Actinomycetes</taxon>
        <taxon>Kitasatosporales</taxon>
        <taxon>Streptomycetaceae</taxon>
        <taxon>Streptomyces</taxon>
    </lineage>
</organism>
<dbReference type="EMBL" id="FOSG01000005">
    <property type="protein sequence ID" value="SFK38036.1"/>
    <property type="molecule type" value="Genomic_DNA"/>
</dbReference>
<dbReference type="SUPFAM" id="SSF51735">
    <property type="entry name" value="NAD(P)-binding Rossmann-fold domains"/>
    <property type="match status" value="1"/>
</dbReference>
<dbReference type="InterPro" id="IPR001088">
    <property type="entry name" value="Glyco_hydro_4"/>
</dbReference>
<keyword evidence="2 8" id="KW-0479">Metal-binding</keyword>
<evidence type="ECO:0000313" key="12">
    <source>
        <dbReference type="EMBL" id="SFK38036.1"/>
    </source>
</evidence>
<dbReference type="AlphaFoldDB" id="A0A1I3Z3G2"/>
<dbReference type="GO" id="GO:0005975">
    <property type="term" value="P:carbohydrate metabolic process"/>
    <property type="evidence" value="ECO:0007669"/>
    <property type="project" value="InterPro"/>
</dbReference>
<dbReference type="GO" id="GO:0046872">
    <property type="term" value="F:metal ion binding"/>
    <property type="evidence" value="ECO:0007669"/>
    <property type="project" value="UniProtKB-KW"/>
</dbReference>
<dbReference type="OrthoDB" id="9767022at2"/>
<accession>A0A1I3Z3G2</accession>
<dbReference type="GO" id="GO:0004553">
    <property type="term" value="F:hydrolase activity, hydrolyzing O-glycosyl compounds"/>
    <property type="evidence" value="ECO:0007669"/>
    <property type="project" value="InterPro"/>
</dbReference>
<evidence type="ECO:0000256" key="1">
    <source>
        <dbReference type="ARBA" id="ARBA00010141"/>
    </source>
</evidence>
<evidence type="ECO:0000256" key="2">
    <source>
        <dbReference type="ARBA" id="ARBA00022723"/>
    </source>
</evidence>
<proteinExistence type="inferred from homology"/>
<keyword evidence="13" id="KW-1185">Reference proteome</keyword>
<dbReference type="InterPro" id="IPR036291">
    <property type="entry name" value="NAD(P)-bd_dom_sf"/>
</dbReference>